<accession>A0A2K3KSE8</accession>
<name>A0A2K3KSE8_TRIPR</name>
<dbReference type="GO" id="GO:0016301">
    <property type="term" value="F:kinase activity"/>
    <property type="evidence" value="ECO:0007669"/>
    <property type="project" value="UniProtKB-KW"/>
</dbReference>
<dbReference type="Proteomes" id="UP000236291">
    <property type="component" value="Unassembled WGS sequence"/>
</dbReference>
<keyword evidence="1" id="KW-0418">Kinase</keyword>
<keyword evidence="1" id="KW-0808">Transferase</keyword>
<dbReference type="STRING" id="57577.A0A2K3KSE8"/>
<evidence type="ECO:0000313" key="1">
    <source>
        <dbReference type="EMBL" id="PNX69208.1"/>
    </source>
</evidence>
<proteinExistence type="predicted"/>
<reference evidence="1 2" key="1">
    <citation type="journal article" date="2014" name="Am. J. Bot.">
        <title>Genome assembly and annotation for red clover (Trifolium pratense; Fabaceae).</title>
        <authorList>
            <person name="Istvanek J."/>
            <person name="Jaros M."/>
            <person name="Krenek A."/>
            <person name="Repkova J."/>
        </authorList>
    </citation>
    <scope>NUCLEOTIDE SEQUENCE [LARGE SCALE GENOMIC DNA]</scope>
    <source>
        <strain evidence="2">cv. Tatra</strain>
        <tissue evidence="1">Young leaves</tissue>
    </source>
</reference>
<reference evidence="1 2" key="2">
    <citation type="journal article" date="2017" name="Front. Plant Sci.">
        <title>Gene Classification and Mining of Molecular Markers Useful in Red Clover (Trifolium pratense) Breeding.</title>
        <authorList>
            <person name="Istvanek J."/>
            <person name="Dluhosova J."/>
            <person name="Dluhos P."/>
            <person name="Patkova L."/>
            <person name="Nedelnik J."/>
            <person name="Repkova J."/>
        </authorList>
    </citation>
    <scope>NUCLEOTIDE SEQUENCE [LARGE SCALE GENOMIC DNA]</scope>
    <source>
        <strain evidence="2">cv. Tatra</strain>
        <tissue evidence="1">Young leaves</tissue>
    </source>
</reference>
<feature type="non-terminal residue" evidence="1">
    <location>
        <position position="1"/>
    </location>
</feature>
<gene>
    <name evidence="1" type="ORF">L195_g056590</name>
</gene>
<dbReference type="AlphaFoldDB" id="A0A2K3KSE8"/>
<sequence>RLKHIVLVQKGYALIATSIHEDILYGKEGATGGDAKTTNIHFADFSLSKTGLVLDQTYLSITVRDSFSYLDPEYRPALNPVFPRNK</sequence>
<dbReference type="EMBL" id="ASHM01107866">
    <property type="protein sequence ID" value="PNX69208.1"/>
    <property type="molecule type" value="Genomic_DNA"/>
</dbReference>
<comment type="caution">
    <text evidence="1">The sequence shown here is derived from an EMBL/GenBank/DDBJ whole genome shotgun (WGS) entry which is preliminary data.</text>
</comment>
<protein>
    <submittedName>
        <fullName evidence="1">Receptor-like protein kinase THESEUS 1-like protein</fullName>
    </submittedName>
</protein>
<organism evidence="1 2">
    <name type="scientific">Trifolium pratense</name>
    <name type="common">Red clover</name>
    <dbReference type="NCBI Taxonomy" id="57577"/>
    <lineage>
        <taxon>Eukaryota</taxon>
        <taxon>Viridiplantae</taxon>
        <taxon>Streptophyta</taxon>
        <taxon>Embryophyta</taxon>
        <taxon>Tracheophyta</taxon>
        <taxon>Spermatophyta</taxon>
        <taxon>Magnoliopsida</taxon>
        <taxon>eudicotyledons</taxon>
        <taxon>Gunneridae</taxon>
        <taxon>Pentapetalae</taxon>
        <taxon>rosids</taxon>
        <taxon>fabids</taxon>
        <taxon>Fabales</taxon>
        <taxon>Fabaceae</taxon>
        <taxon>Papilionoideae</taxon>
        <taxon>50 kb inversion clade</taxon>
        <taxon>NPAAA clade</taxon>
        <taxon>Hologalegina</taxon>
        <taxon>IRL clade</taxon>
        <taxon>Trifolieae</taxon>
        <taxon>Trifolium</taxon>
    </lineage>
</organism>
<keyword evidence="1" id="KW-0675">Receptor</keyword>
<evidence type="ECO:0000313" key="2">
    <source>
        <dbReference type="Proteomes" id="UP000236291"/>
    </source>
</evidence>